<evidence type="ECO:0000313" key="3">
    <source>
        <dbReference type="EMBL" id="MER6975632.1"/>
    </source>
</evidence>
<comment type="caution">
    <text evidence="3">The sequence shown here is derived from an EMBL/GenBank/DDBJ whole genome shotgun (WGS) entry which is preliminary data.</text>
</comment>
<dbReference type="InterPro" id="IPR003594">
    <property type="entry name" value="HATPase_dom"/>
</dbReference>
<keyword evidence="4" id="KW-1185">Reference proteome</keyword>
<dbReference type="InterPro" id="IPR050267">
    <property type="entry name" value="Anti-sigma-factor_SerPK"/>
</dbReference>
<keyword evidence="3" id="KW-0547">Nucleotide-binding</keyword>
<evidence type="ECO:0000259" key="2">
    <source>
        <dbReference type="Pfam" id="PF13581"/>
    </source>
</evidence>
<dbReference type="EMBL" id="JBEPCU010000004">
    <property type="protein sequence ID" value="MER6975632.1"/>
    <property type="molecule type" value="Genomic_DNA"/>
</dbReference>
<proteinExistence type="predicted"/>
<accession>A0ABV1VUM0</accession>
<name>A0ABV1VUM0_9ACTN</name>
<evidence type="ECO:0000313" key="4">
    <source>
        <dbReference type="Proteomes" id="UP001458415"/>
    </source>
</evidence>
<gene>
    <name evidence="3" type="ORF">ABT317_00790</name>
</gene>
<dbReference type="InterPro" id="IPR036890">
    <property type="entry name" value="HATPase_C_sf"/>
</dbReference>
<reference evidence="3 4" key="1">
    <citation type="submission" date="2024-06" db="EMBL/GenBank/DDBJ databases">
        <title>The Natural Products Discovery Center: Release of the First 8490 Sequenced Strains for Exploring Actinobacteria Biosynthetic Diversity.</title>
        <authorList>
            <person name="Kalkreuter E."/>
            <person name="Kautsar S.A."/>
            <person name="Yang D."/>
            <person name="Bader C.D."/>
            <person name="Teijaro C.N."/>
            <person name="Fluegel L."/>
            <person name="Davis C.M."/>
            <person name="Simpson J.R."/>
            <person name="Lauterbach L."/>
            <person name="Steele A.D."/>
            <person name="Gui C."/>
            <person name="Meng S."/>
            <person name="Li G."/>
            <person name="Viehrig K."/>
            <person name="Ye F."/>
            <person name="Su P."/>
            <person name="Kiefer A.F."/>
            <person name="Nichols A."/>
            <person name="Cepeda A.J."/>
            <person name="Yan W."/>
            <person name="Fan B."/>
            <person name="Jiang Y."/>
            <person name="Adhikari A."/>
            <person name="Zheng C.-J."/>
            <person name="Schuster L."/>
            <person name="Cowan T.M."/>
            <person name="Smanski M.J."/>
            <person name="Chevrette M.G."/>
            <person name="De Carvalho L.P.S."/>
            <person name="Shen B."/>
        </authorList>
    </citation>
    <scope>NUCLEOTIDE SEQUENCE [LARGE SCALE GENOMIC DNA]</scope>
    <source>
        <strain evidence="3 4">NPDC000634</strain>
    </source>
</reference>
<dbReference type="Gene3D" id="3.30.565.10">
    <property type="entry name" value="Histidine kinase-like ATPase, C-terminal domain"/>
    <property type="match status" value="1"/>
</dbReference>
<protein>
    <submittedName>
        <fullName evidence="3">ATP-binding protein</fullName>
    </submittedName>
</protein>
<keyword evidence="1" id="KW-0418">Kinase</keyword>
<dbReference type="CDD" id="cd16936">
    <property type="entry name" value="HATPase_RsbW-like"/>
    <property type="match status" value="1"/>
</dbReference>
<keyword evidence="3" id="KW-0067">ATP-binding</keyword>
<dbReference type="GO" id="GO:0005524">
    <property type="term" value="F:ATP binding"/>
    <property type="evidence" value="ECO:0007669"/>
    <property type="project" value="UniProtKB-KW"/>
</dbReference>
<dbReference type="Proteomes" id="UP001458415">
    <property type="component" value="Unassembled WGS sequence"/>
</dbReference>
<dbReference type="RefSeq" id="WP_341868678.1">
    <property type="nucleotide sequence ID" value="NZ_MUBM01000072.1"/>
</dbReference>
<organism evidence="3 4">
    <name type="scientific">Streptomyces carpinensis</name>
    <dbReference type="NCBI Taxonomy" id="66369"/>
    <lineage>
        <taxon>Bacteria</taxon>
        <taxon>Bacillati</taxon>
        <taxon>Actinomycetota</taxon>
        <taxon>Actinomycetes</taxon>
        <taxon>Kitasatosporales</taxon>
        <taxon>Streptomycetaceae</taxon>
        <taxon>Streptomyces</taxon>
    </lineage>
</organism>
<feature type="domain" description="Histidine kinase/HSP90-like ATPase" evidence="2">
    <location>
        <begin position="1"/>
        <end position="81"/>
    </location>
</feature>
<keyword evidence="1" id="KW-0808">Transferase</keyword>
<dbReference type="PANTHER" id="PTHR35526:SF3">
    <property type="entry name" value="ANTI-SIGMA-F FACTOR RSBW"/>
    <property type="match status" value="1"/>
</dbReference>
<evidence type="ECO:0000256" key="1">
    <source>
        <dbReference type="ARBA" id="ARBA00022527"/>
    </source>
</evidence>
<dbReference type="PANTHER" id="PTHR35526">
    <property type="entry name" value="ANTI-SIGMA-F FACTOR RSBW-RELATED"/>
    <property type="match status" value="1"/>
</dbReference>
<keyword evidence="1" id="KW-0723">Serine/threonine-protein kinase</keyword>
<sequence length="93" mass="10035">MCAHAVRHGRVHGRDFHVRLAAAADGGRLRVEVSDTRAEHRPTVTAVVEPEAESGRNLLLVTAPADDWGVTDRRCGKTVWAVVGTVSSRWPGA</sequence>
<dbReference type="Pfam" id="PF13581">
    <property type="entry name" value="HATPase_c_2"/>
    <property type="match status" value="1"/>
</dbReference>